<dbReference type="FunFam" id="3.30.830.10:FF:000012">
    <property type="entry name" value="Protease 3"/>
    <property type="match status" value="1"/>
</dbReference>
<dbReference type="InterPro" id="IPR011249">
    <property type="entry name" value="Metalloenz_LuxS/M16"/>
</dbReference>
<dbReference type="PANTHER" id="PTHR43690:SF18">
    <property type="entry name" value="INSULIN-DEGRADING ENZYME-RELATED"/>
    <property type="match status" value="1"/>
</dbReference>
<evidence type="ECO:0000259" key="19">
    <source>
        <dbReference type="Pfam" id="PF22456"/>
    </source>
</evidence>
<comment type="similarity">
    <text evidence="3 14">Belongs to the peptidase M16 family.</text>
</comment>
<keyword evidence="9" id="KW-0862">Zinc</keyword>
<evidence type="ECO:0000313" key="21">
    <source>
        <dbReference type="Proteomes" id="UP000280099"/>
    </source>
</evidence>
<evidence type="ECO:0000256" key="9">
    <source>
        <dbReference type="ARBA" id="ARBA00022833"/>
    </source>
</evidence>
<dbReference type="GO" id="GO:0046872">
    <property type="term" value="F:metal ion binding"/>
    <property type="evidence" value="ECO:0007669"/>
    <property type="project" value="UniProtKB-KW"/>
</dbReference>
<reference evidence="20 21" key="1">
    <citation type="submission" date="2018-10" db="EMBL/GenBank/DDBJ databases">
        <title>Genomic Encyclopedia of Type Strains, Phase IV (KMG-IV): sequencing the most valuable type-strain genomes for metagenomic binning, comparative biology and taxonomic classification.</title>
        <authorList>
            <person name="Goeker M."/>
        </authorList>
    </citation>
    <scope>NUCLEOTIDE SEQUENCE [LARGE SCALE GENOMIC DNA]</scope>
    <source>
        <strain evidence="20 21">DSM 23800</strain>
    </source>
</reference>
<keyword evidence="21" id="KW-1185">Reference proteome</keyword>
<comment type="cofactor">
    <cofactor evidence="1">
        <name>Zn(2+)</name>
        <dbReference type="ChEBI" id="CHEBI:29105"/>
    </cofactor>
</comment>
<dbReference type="InterPro" id="IPR011765">
    <property type="entry name" value="Pept_M16_N"/>
</dbReference>
<evidence type="ECO:0000259" key="16">
    <source>
        <dbReference type="Pfam" id="PF00675"/>
    </source>
</evidence>
<dbReference type="GO" id="GO:0005737">
    <property type="term" value="C:cytoplasm"/>
    <property type="evidence" value="ECO:0007669"/>
    <property type="project" value="UniProtKB-ARBA"/>
</dbReference>
<dbReference type="Proteomes" id="UP000280099">
    <property type="component" value="Unassembled WGS sequence"/>
</dbReference>
<feature type="domain" description="Peptidase M16 C-terminal" evidence="17">
    <location>
        <begin position="234"/>
        <end position="415"/>
    </location>
</feature>
<feature type="domain" description="Peptidase M16 N-terminal" evidence="16">
    <location>
        <begin position="73"/>
        <end position="196"/>
    </location>
</feature>
<dbReference type="GO" id="GO:0006508">
    <property type="term" value="P:proteolysis"/>
    <property type="evidence" value="ECO:0007669"/>
    <property type="project" value="UniProtKB-KW"/>
</dbReference>
<evidence type="ECO:0000256" key="14">
    <source>
        <dbReference type="RuleBase" id="RU004447"/>
    </source>
</evidence>
<dbReference type="Gene3D" id="3.30.830.10">
    <property type="entry name" value="Metalloenzyme, LuxS/M16 peptidase-like"/>
    <property type="match status" value="4"/>
</dbReference>
<evidence type="ECO:0000259" key="17">
    <source>
        <dbReference type="Pfam" id="PF05193"/>
    </source>
</evidence>
<dbReference type="Pfam" id="PF05193">
    <property type="entry name" value="Peptidase_M16_C"/>
    <property type="match status" value="1"/>
</dbReference>
<evidence type="ECO:0000256" key="4">
    <source>
        <dbReference type="ARBA" id="ARBA00012449"/>
    </source>
</evidence>
<evidence type="ECO:0000256" key="2">
    <source>
        <dbReference type="ARBA" id="ARBA00002184"/>
    </source>
</evidence>
<dbReference type="EMBL" id="RBJC01000006">
    <property type="protein sequence ID" value="RKR71881.1"/>
    <property type="molecule type" value="Genomic_DNA"/>
</dbReference>
<evidence type="ECO:0000313" key="20">
    <source>
        <dbReference type="EMBL" id="RKR71881.1"/>
    </source>
</evidence>
<keyword evidence="6 20" id="KW-0645">Protease</keyword>
<dbReference type="InterPro" id="IPR050626">
    <property type="entry name" value="Peptidase_M16"/>
</dbReference>
<dbReference type="InterPro" id="IPR054734">
    <property type="entry name" value="PqqF-like_C_4"/>
</dbReference>
<keyword evidence="7" id="KW-0479">Metal-binding</keyword>
<evidence type="ECO:0000256" key="6">
    <source>
        <dbReference type="ARBA" id="ARBA00022670"/>
    </source>
</evidence>
<evidence type="ECO:0000259" key="18">
    <source>
        <dbReference type="Pfam" id="PF16187"/>
    </source>
</evidence>
<dbReference type="PROSITE" id="PS00143">
    <property type="entry name" value="INSULINASE"/>
    <property type="match status" value="1"/>
</dbReference>
<keyword evidence="15" id="KW-0732">Signal</keyword>
<feature type="domain" description="Coenzyme PQQ synthesis protein F-like C-terminal lobe" evidence="19">
    <location>
        <begin position="800"/>
        <end position="898"/>
    </location>
</feature>
<dbReference type="Pfam" id="PF00675">
    <property type="entry name" value="Peptidase_M16"/>
    <property type="match status" value="1"/>
</dbReference>
<dbReference type="InterPro" id="IPR001431">
    <property type="entry name" value="Pept_M16_Zn_BS"/>
</dbReference>
<evidence type="ECO:0000256" key="13">
    <source>
        <dbReference type="ARBA" id="ARBA00033450"/>
    </source>
</evidence>
<dbReference type="PANTHER" id="PTHR43690">
    <property type="entry name" value="NARDILYSIN"/>
    <property type="match status" value="1"/>
</dbReference>
<evidence type="ECO:0000256" key="7">
    <source>
        <dbReference type="ARBA" id="ARBA00022723"/>
    </source>
</evidence>
<dbReference type="Pfam" id="PF22456">
    <property type="entry name" value="PqqF-like_C_4"/>
    <property type="match status" value="1"/>
</dbReference>
<accession>A0A420XGU5</accession>
<keyword evidence="10" id="KW-0482">Metalloprotease</keyword>
<dbReference type="InterPro" id="IPR007863">
    <property type="entry name" value="Peptidase_M16_C"/>
</dbReference>
<comment type="caution">
    <text evidence="20">The sequence shown here is derived from an EMBL/GenBank/DDBJ whole genome shotgun (WGS) entry which is preliminary data.</text>
</comment>
<evidence type="ECO:0000256" key="10">
    <source>
        <dbReference type="ARBA" id="ARBA00023049"/>
    </source>
</evidence>
<keyword evidence="8" id="KW-0378">Hydrolase</keyword>
<organism evidence="20 21">
    <name type="scientific">Otariodibacter oris</name>
    <dbReference type="NCBI Taxonomy" id="1032623"/>
    <lineage>
        <taxon>Bacteria</taxon>
        <taxon>Pseudomonadati</taxon>
        <taxon>Pseudomonadota</taxon>
        <taxon>Gammaproteobacteria</taxon>
        <taxon>Pasteurellales</taxon>
        <taxon>Pasteurellaceae</taxon>
        <taxon>Otariodibacter</taxon>
    </lineage>
</organism>
<feature type="chain" id="PRO_5019021188" description="Protease 3" evidence="15">
    <location>
        <begin position="26"/>
        <end position="981"/>
    </location>
</feature>
<protein>
    <recommendedName>
        <fullName evidence="5">Protease 3</fullName>
        <ecNumber evidence="4">3.4.24.55</ecNumber>
    </recommendedName>
    <alternativeName>
        <fullName evidence="13">Pitrilysin</fullName>
    </alternativeName>
    <alternativeName>
        <fullName evidence="12">Protease III</fullName>
    </alternativeName>
    <alternativeName>
        <fullName evidence="11">Protease pi</fullName>
    </alternativeName>
</protein>
<dbReference type="OrthoDB" id="9811314at2"/>
<name>A0A420XGU5_9PAST</name>
<dbReference type="SUPFAM" id="SSF63411">
    <property type="entry name" value="LuxS/MPP-like metallohydrolase"/>
    <property type="match status" value="4"/>
</dbReference>
<evidence type="ECO:0000256" key="11">
    <source>
        <dbReference type="ARBA" id="ARBA00029597"/>
    </source>
</evidence>
<dbReference type="GO" id="GO:0004222">
    <property type="term" value="F:metalloendopeptidase activity"/>
    <property type="evidence" value="ECO:0007669"/>
    <property type="project" value="UniProtKB-EC"/>
</dbReference>
<dbReference type="NCBIfam" id="NF011681">
    <property type="entry name" value="PRK15101.1"/>
    <property type="match status" value="1"/>
</dbReference>
<dbReference type="Pfam" id="PF16187">
    <property type="entry name" value="Peptidase_M16_M"/>
    <property type="match status" value="1"/>
</dbReference>
<dbReference type="AlphaFoldDB" id="A0A420XGU5"/>
<evidence type="ECO:0000256" key="5">
    <source>
        <dbReference type="ARBA" id="ARBA00017565"/>
    </source>
</evidence>
<feature type="signal peptide" evidence="15">
    <location>
        <begin position="1"/>
        <end position="25"/>
    </location>
</feature>
<dbReference type="EC" id="3.4.24.55" evidence="4"/>
<evidence type="ECO:0000256" key="12">
    <source>
        <dbReference type="ARBA" id="ARBA00031184"/>
    </source>
</evidence>
<evidence type="ECO:0000256" key="15">
    <source>
        <dbReference type="SAM" id="SignalP"/>
    </source>
</evidence>
<dbReference type="InterPro" id="IPR032632">
    <property type="entry name" value="Peptidase_M16_M"/>
</dbReference>
<gene>
    <name evidence="20" type="ORF">DES31_1231</name>
</gene>
<evidence type="ECO:0000256" key="8">
    <source>
        <dbReference type="ARBA" id="ARBA00022801"/>
    </source>
</evidence>
<feature type="domain" description="Peptidase M16 middle/third" evidence="18">
    <location>
        <begin position="420"/>
        <end position="694"/>
    </location>
</feature>
<proteinExistence type="inferred from homology"/>
<comment type="function">
    <text evidence="2">Endopeptidase that degrades small peptides of less than 7 kDa, such as glucagon and insulin.</text>
</comment>
<evidence type="ECO:0000256" key="3">
    <source>
        <dbReference type="ARBA" id="ARBA00007261"/>
    </source>
</evidence>
<evidence type="ECO:0000256" key="1">
    <source>
        <dbReference type="ARBA" id="ARBA00001947"/>
    </source>
</evidence>
<sequence length="981" mass="110756">MHKFFGYSLSATLVLSVISSTFVYAEETNSVKTTETQTIKQNSGFSVIQTEIKKSPTDNAIYQGIKLDNGMDVLLISDEKANKSLMSVGIGIGSMEDPVKQQGLAHYLEHMILMGSKKFPETNSLDIFLNKNGGYNNAYTASDRTIFYLEVNNNAFDEAVDRFADTFAEPLLSENNAKKEINAVNAEMVRAKSNDGFLIHDVNLATANPNHPITKFAVGNKETLSDKERSKLQDELVSFYQRNYSSNLMKAVLYSNQPIEKLAQLASEHLGKVKNKHLPAPQMDMPFFRDQDKSILVQYKPVRPQKMLIMSFDMPEDKAEFKHKTGEYLSYVLGNNTEGTLSDYLIKQGLSDSGVQTDSSADVSRNRGDFSFYIELTDKGLAEKDKVISLVFQQIEKIKKDGIQQSYFGEVKESLKQAFEHLQVEKSGQYVARLTSQMLSYPLADIIDQAYVAEDMDVKAVQDKLDLMTVDNVRIMVIDDKATTDKKTRYFEAPYAVSKISDAQKQQWLDFSDNPQLQLPELNPYFATDFSVNKDVESREIPKAIERSQGEVIYAMPSQYFANEPKAIMSMAFDISPEIDDLKQSMSAVLLGYMNDLSQNKLDFQASVAGMSASVSTSENGLNISASGYTQHLAKLVSDTLQQFSQFDLTEDNLRQAKQRYIESLDGLDAQSALNQAVRSLRSFANYPYFEVDKQRATIETITLQDIAQLREKLLTKTTGISALSVGNLSDDQVKGIINSAEEVIKNDHSKLDLGRYLDINQSTRKLSYIKTIPHEDNALSIAYFPKGYEELDGLSRSLLLKNIISRWYFDDLRTDKQLGYVVQATNTRIGKTSGLQFLVQTPTVSTANVMEHNQRFFGDTLAKLKAMSDEEFEKYRSSLLEVLQFKPESLSQEFSQFVSDFARDNEKFDRKDQVIELVKKMTKPNIVDFYQDAVIDQTGLVFASQAIGKNENINQPAKFDGFDKVTDIEALQKEFEIKFY</sequence>